<dbReference type="InterPro" id="IPR006176">
    <property type="entry name" value="3-OHacyl-CoA_DH_NAD-bd"/>
</dbReference>
<organism evidence="13 14">
    <name type="scientific">Ottowia flava</name>
    <dbReference type="NCBI Taxonomy" id="2675430"/>
    <lineage>
        <taxon>Bacteria</taxon>
        <taxon>Pseudomonadati</taxon>
        <taxon>Pseudomonadota</taxon>
        <taxon>Betaproteobacteria</taxon>
        <taxon>Burkholderiales</taxon>
        <taxon>Comamonadaceae</taxon>
        <taxon>Ottowia</taxon>
    </lineage>
</organism>
<evidence type="ECO:0000256" key="9">
    <source>
        <dbReference type="ARBA" id="ARBA00023268"/>
    </source>
</evidence>
<dbReference type="Pfam" id="PF02737">
    <property type="entry name" value="3HCDH_N"/>
    <property type="match status" value="1"/>
</dbReference>
<evidence type="ECO:0000259" key="11">
    <source>
        <dbReference type="Pfam" id="PF00725"/>
    </source>
</evidence>
<comment type="pathway">
    <text evidence="1">Lipid metabolism; fatty acid beta-oxidation.</text>
</comment>
<evidence type="ECO:0000256" key="5">
    <source>
        <dbReference type="ARBA" id="ARBA00023002"/>
    </source>
</evidence>
<name>A0ABW4KSN5_9BURK</name>
<dbReference type="SUPFAM" id="SSF48179">
    <property type="entry name" value="6-phosphogluconate dehydrogenase C-terminal domain-like"/>
    <property type="match status" value="2"/>
</dbReference>
<feature type="domain" description="3-hydroxyacyl-CoA dehydrogenase C-terminal" evidence="11">
    <location>
        <begin position="504"/>
        <end position="604"/>
    </location>
</feature>
<dbReference type="Pfam" id="PF00378">
    <property type="entry name" value="ECH_1"/>
    <property type="match status" value="1"/>
</dbReference>
<dbReference type="SUPFAM" id="SSF52096">
    <property type="entry name" value="ClpP/crotonase"/>
    <property type="match status" value="1"/>
</dbReference>
<evidence type="ECO:0000313" key="14">
    <source>
        <dbReference type="Proteomes" id="UP001597304"/>
    </source>
</evidence>
<dbReference type="PANTHER" id="PTHR43612:SF3">
    <property type="entry name" value="TRIFUNCTIONAL ENZYME SUBUNIT ALPHA, MITOCHONDRIAL"/>
    <property type="match status" value="1"/>
</dbReference>
<dbReference type="Gene3D" id="1.10.1040.50">
    <property type="match status" value="1"/>
</dbReference>
<keyword evidence="4" id="KW-0442">Lipid degradation</keyword>
<dbReference type="InterPro" id="IPR029045">
    <property type="entry name" value="ClpP/crotonase-like_dom_sf"/>
</dbReference>
<evidence type="ECO:0000256" key="1">
    <source>
        <dbReference type="ARBA" id="ARBA00005005"/>
    </source>
</evidence>
<sequence length="720" mass="76813">MSYKTLRYAIEDGIAVVTFDDPAAPVNTMSEAWQADLTALATQLSAERDQFRGIVLASAKSTFFAGADLKGVMRMDAVEAPRRFFAEVEGMKRHFRTIETLGKPIATCLNGAALGGGWELGLVGHYRIAVDDAKIRLGLPEVSIGLLPGGGGITKMTRLLGLTGAQPYLVESKLFGPQEALQLGVVHELVASADALLPAARAWIDSVQGQPEAAQHPWERKDYRMPGGTPDNPKVAAMLPVAPAMLKARTRGLYPAPAATLSAMVEGAQVDFDTAMRIESRYLAGLLASPVTRAMINTFFFNMNAIKSGQSRPGGVPKWRPRKVGVLGAGMMGAGIAYAQASRGMATVLKDVSADKAAHGKAYSEKLTSARVAKGRMGAVEQAELLGRITPTANVADLNGCDLIIEAVFEQRDLKAQVTREAEPMLAPGGIFASNTSTLPISGLAQASARPAQFVGIHFFSPVDKMQLVEIIRGQQTDDETVARAYDYVLALGKLPIVVNDSRGFYTSRTFGAYVMEGAAMLGEGIPAAVIENAAVQAGLPVGPLAVLDETALSLSVHVLDQTRADFVAEGKTYGATPGELLVERMVKALKRPGRAGGGGFYDYGADGKKHLWPELKTLFERADVPWTAKDVQDRLLYRQSVETARCLAEGVLTSVHDANIGSIFGIGFPGWTGGAMQFIYGQGVEEFDKRCAALAARYGAGFALSDEVRAAIQKFRPAY</sequence>
<dbReference type="Pfam" id="PF00725">
    <property type="entry name" value="3HCDH"/>
    <property type="match status" value="1"/>
</dbReference>
<dbReference type="CDD" id="cd06558">
    <property type="entry name" value="crotonase-like"/>
    <property type="match status" value="1"/>
</dbReference>
<evidence type="ECO:0000256" key="2">
    <source>
        <dbReference type="ARBA" id="ARBA00007005"/>
    </source>
</evidence>
<keyword evidence="9" id="KW-0511">Multifunctional enzyme</keyword>
<comment type="caution">
    <text evidence="13">The sequence shown here is derived from an EMBL/GenBank/DDBJ whole genome shotgun (WGS) entry which is preliminary data.</text>
</comment>
<gene>
    <name evidence="13" type="ORF">ACFSF0_06410</name>
</gene>
<dbReference type="InterPro" id="IPR050136">
    <property type="entry name" value="FA_oxidation_alpha_subunit"/>
</dbReference>
<evidence type="ECO:0000256" key="10">
    <source>
        <dbReference type="ARBA" id="ARBA00049556"/>
    </source>
</evidence>
<dbReference type="InterPro" id="IPR006108">
    <property type="entry name" value="3HC_DH_C"/>
</dbReference>
<evidence type="ECO:0000256" key="4">
    <source>
        <dbReference type="ARBA" id="ARBA00022963"/>
    </source>
</evidence>
<comment type="similarity">
    <text evidence="2">In the central section; belongs to the 3-hydroxyacyl-CoA dehydrogenase family.</text>
</comment>
<evidence type="ECO:0000256" key="6">
    <source>
        <dbReference type="ARBA" id="ARBA00023027"/>
    </source>
</evidence>
<dbReference type="SUPFAM" id="SSF51735">
    <property type="entry name" value="NAD(P)-binding Rossmann-fold domains"/>
    <property type="match status" value="1"/>
</dbReference>
<dbReference type="EMBL" id="JBHUEJ010000015">
    <property type="protein sequence ID" value="MFD1710229.1"/>
    <property type="molecule type" value="Genomic_DNA"/>
</dbReference>
<evidence type="ECO:0000259" key="12">
    <source>
        <dbReference type="Pfam" id="PF02737"/>
    </source>
</evidence>
<keyword evidence="14" id="KW-1185">Reference proteome</keyword>
<evidence type="ECO:0000256" key="8">
    <source>
        <dbReference type="ARBA" id="ARBA00023239"/>
    </source>
</evidence>
<feature type="domain" description="3-hydroxyacyl-CoA dehydrogenase NAD binding" evidence="12">
    <location>
        <begin position="323"/>
        <end position="501"/>
    </location>
</feature>
<dbReference type="Proteomes" id="UP001597304">
    <property type="component" value="Unassembled WGS sequence"/>
</dbReference>
<reference evidence="14" key="1">
    <citation type="journal article" date="2019" name="Int. J. Syst. Evol. Microbiol.">
        <title>The Global Catalogue of Microorganisms (GCM) 10K type strain sequencing project: providing services to taxonomists for standard genome sequencing and annotation.</title>
        <authorList>
            <consortium name="The Broad Institute Genomics Platform"/>
            <consortium name="The Broad Institute Genome Sequencing Center for Infectious Disease"/>
            <person name="Wu L."/>
            <person name="Ma J."/>
        </authorList>
    </citation>
    <scope>NUCLEOTIDE SEQUENCE [LARGE SCALE GENOMIC DNA]</scope>
    <source>
        <strain evidence="14">LMG 29247</strain>
    </source>
</reference>
<keyword evidence="7" id="KW-0443">Lipid metabolism</keyword>
<evidence type="ECO:0000256" key="7">
    <source>
        <dbReference type="ARBA" id="ARBA00023098"/>
    </source>
</evidence>
<keyword evidence="5" id="KW-0560">Oxidoreductase</keyword>
<proteinExistence type="inferred from homology"/>
<dbReference type="InterPro" id="IPR008927">
    <property type="entry name" value="6-PGluconate_DH-like_C_sf"/>
</dbReference>
<accession>A0ABW4KSN5</accession>
<dbReference type="RefSeq" id="WP_147911985.1">
    <property type="nucleotide sequence ID" value="NZ_JBHUEJ010000015.1"/>
</dbReference>
<evidence type="ECO:0000313" key="13">
    <source>
        <dbReference type="EMBL" id="MFD1710229.1"/>
    </source>
</evidence>
<evidence type="ECO:0000256" key="3">
    <source>
        <dbReference type="ARBA" id="ARBA00022832"/>
    </source>
</evidence>
<dbReference type="InterPro" id="IPR036291">
    <property type="entry name" value="NAD(P)-bd_dom_sf"/>
</dbReference>
<protein>
    <submittedName>
        <fullName evidence="13">3-hydroxyacyl-CoA dehydrogenase NAD-binding domain-containing protein</fullName>
    </submittedName>
</protein>
<dbReference type="InterPro" id="IPR001753">
    <property type="entry name" value="Enoyl-CoA_hydra/iso"/>
</dbReference>
<dbReference type="Gene3D" id="3.90.226.10">
    <property type="entry name" value="2-enoyl-CoA Hydratase, Chain A, domain 1"/>
    <property type="match status" value="1"/>
</dbReference>
<comment type="catalytic activity">
    <reaction evidence="10">
        <text>a (3S)-3-hydroxyacyl-CoA + NAD(+) = a 3-oxoacyl-CoA + NADH + H(+)</text>
        <dbReference type="Rhea" id="RHEA:22432"/>
        <dbReference type="ChEBI" id="CHEBI:15378"/>
        <dbReference type="ChEBI" id="CHEBI:57318"/>
        <dbReference type="ChEBI" id="CHEBI:57540"/>
        <dbReference type="ChEBI" id="CHEBI:57945"/>
        <dbReference type="ChEBI" id="CHEBI:90726"/>
        <dbReference type="EC" id="1.1.1.35"/>
    </reaction>
</comment>
<keyword evidence="6" id="KW-0520">NAD</keyword>
<dbReference type="Gene3D" id="3.40.50.720">
    <property type="entry name" value="NAD(P)-binding Rossmann-like Domain"/>
    <property type="match status" value="1"/>
</dbReference>
<keyword evidence="3" id="KW-0276">Fatty acid metabolism</keyword>
<dbReference type="PANTHER" id="PTHR43612">
    <property type="entry name" value="TRIFUNCTIONAL ENZYME SUBUNIT ALPHA"/>
    <property type="match status" value="1"/>
</dbReference>
<keyword evidence="8" id="KW-0456">Lyase</keyword>